<comment type="caution">
    <text evidence="1">The sequence shown here is derived from an EMBL/GenBank/DDBJ whole genome shotgun (WGS) entry which is preliminary data.</text>
</comment>
<name>A0ABV5FET7_9FLAO</name>
<dbReference type="InterPro" id="IPR041408">
    <property type="entry name" value="Hcp_Tssd"/>
</dbReference>
<keyword evidence="2" id="KW-1185">Reference proteome</keyword>
<evidence type="ECO:0000313" key="2">
    <source>
        <dbReference type="Proteomes" id="UP001589585"/>
    </source>
</evidence>
<protein>
    <submittedName>
        <fullName evidence="1">Type VI secretion system tube protein TssD</fullName>
    </submittedName>
</protein>
<organism evidence="1 2">
    <name type="scientific">Mariniflexile ostreae</name>
    <dbReference type="NCBI Taxonomy" id="1520892"/>
    <lineage>
        <taxon>Bacteria</taxon>
        <taxon>Pseudomonadati</taxon>
        <taxon>Bacteroidota</taxon>
        <taxon>Flavobacteriia</taxon>
        <taxon>Flavobacteriales</taxon>
        <taxon>Flavobacteriaceae</taxon>
        <taxon>Mariniflexile</taxon>
    </lineage>
</organism>
<dbReference type="EMBL" id="JBHMFC010000081">
    <property type="protein sequence ID" value="MFB9057623.1"/>
    <property type="molecule type" value="Genomic_DNA"/>
</dbReference>
<sequence length="322" mass="37133">MTEAKLFILGQEIELIWSDMNYYRDIQMNGKPATGIMGGLITVCLATNHYTDLILRWMTKESEYDTWNEAEKTEKGKVCFYENGFDYPPTKTYEFNDSHLIYFKETFNAEGKQPMQTILTISPAIQNYGADFVKLWNENWIPPSERMPYQPMEQEQGVDLKFIAKFERIDSTYRGGFGFDWMRDSYTSICQDYENLKQVYTPTSIHGEEYFVPWLSMFPNQAGVMLKLTIKEKEGTVKDSDIIKLPSKNGIKFVPNEIKVSEANGKEITIFCESALSNDTAINLIDKDDKIVGKLNLLKNDENLTLKVKLVKVKGNEVDNKI</sequence>
<proteinExistence type="predicted"/>
<dbReference type="Pfam" id="PF17642">
    <property type="entry name" value="TssD"/>
    <property type="match status" value="1"/>
</dbReference>
<gene>
    <name evidence="1" type="primary">tssD</name>
    <name evidence="1" type="ORF">ACFFU9_12815</name>
</gene>
<accession>A0ABV5FET7</accession>
<evidence type="ECO:0000313" key="1">
    <source>
        <dbReference type="EMBL" id="MFB9057623.1"/>
    </source>
</evidence>
<dbReference type="RefSeq" id="WP_379861865.1">
    <property type="nucleotide sequence ID" value="NZ_JBHMFC010000081.1"/>
</dbReference>
<dbReference type="Proteomes" id="UP001589585">
    <property type="component" value="Unassembled WGS sequence"/>
</dbReference>
<reference evidence="1 2" key="1">
    <citation type="submission" date="2024-09" db="EMBL/GenBank/DDBJ databases">
        <authorList>
            <person name="Sun Q."/>
            <person name="Mori K."/>
        </authorList>
    </citation>
    <scope>NUCLEOTIDE SEQUENCE [LARGE SCALE GENOMIC DNA]</scope>
    <source>
        <strain evidence="1 2">CECT 8622</strain>
    </source>
</reference>